<feature type="domain" description="NolW-like" evidence="8">
    <location>
        <begin position="197"/>
        <end position="266"/>
    </location>
</feature>
<dbReference type="InterPro" id="IPR038591">
    <property type="entry name" value="NolW-like_sf"/>
</dbReference>
<keyword evidence="4" id="KW-0472">Membrane</keyword>
<evidence type="ECO:0000259" key="8">
    <source>
        <dbReference type="Pfam" id="PF03958"/>
    </source>
</evidence>
<dbReference type="Proteomes" id="UP000326354">
    <property type="component" value="Chromosome"/>
</dbReference>
<dbReference type="RefSeq" id="WP_151971805.1">
    <property type="nucleotide sequence ID" value="NZ_AP019860.1"/>
</dbReference>
<evidence type="ECO:0000313" key="10">
    <source>
        <dbReference type="EMBL" id="BBM87809.1"/>
    </source>
</evidence>
<dbReference type="GO" id="GO:0015627">
    <property type="term" value="C:type II protein secretion system complex"/>
    <property type="evidence" value="ECO:0007669"/>
    <property type="project" value="TreeGrafter"/>
</dbReference>
<dbReference type="InterPro" id="IPR004846">
    <property type="entry name" value="T2SS/T3SS_dom"/>
</dbReference>
<comment type="subcellular location">
    <subcellularLocation>
        <location evidence="6">Cell outer membrane</location>
    </subcellularLocation>
    <subcellularLocation>
        <location evidence="1">Membrane</location>
    </subcellularLocation>
</comment>
<proteinExistence type="inferred from homology"/>
<protein>
    <submittedName>
        <fullName evidence="10">Type II secretion system protein GspD</fullName>
    </submittedName>
</protein>
<dbReference type="InterPro" id="IPR001775">
    <property type="entry name" value="GspD/PilQ"/>
</dbReference>
<evidence type="ECO:0000313" key="11">
    <source>
        <dbReference type="Proteomes" id="UP000326354"/>
    </source>
</evidence>
<evidence type="ECO:0000259" key="9">
    <source>
        <dbReference type="Pfam" id="PF21305"/>
    </source>
</evidence>
<gene>
    <name evidence="10" type="ORF">UABAM_06224</name>
</gene>
<feature type="domain" description="GspD-like N0" evidence="9">
    <location>
        <begin position="24"/>
        <end position="95"/>
    </location>
</feature>
<comment type="similarity">
    <text evidence="5">Belongs to the bacterial secretin family.</text>
</comment>
<keyword evidence="3" id="KW-0732">Signal</keyword>
<name>A0A5S9ITH6_UABAM</name>
<accession>A0A5S9ITH6</accession>
<evidence type="ECO:0000256" key="3">
    <source>
        <dbReference type="ARBA" id="ARBA00022729"/>
    </source>
</evidence>
<reference evidence="10 11" key="1">
    <citation type="submission" date="2019-08" db="EMBL/GenBank/DDBJ databases">
        <title>Complete genome sequence of Candidatus Uab amorphum.</title>
        <authorList>
            <person name="Shiratori T."/>
            <person name="Suzuki S."/>
            <person name="Kakizawa Y."/>
            <person name="Ishida K."/>
        </authorList>
    </citation>
    <scope>NUCLEOTIDE SEQUENCE [LARGE SCALE GENOMIC DNA]</scope>
    <source>
        <strain evidence="10 11">SRT547</strain>
    </source>
</reference>
<evidence type="ECO:0000256" key="5">
    <source>
        <dbReference type="RuleBase" id="RU004003"/>
    </source>
</evidence>
<dbReference type="GO" id="GO:0009306">
    <property type="term" value="P:protein secretion"/>
    <property type="evidence" value="ECO:0007669"/>
    <property type="project" value="InterPro"/>
</dbReference>
<dbReference type="PANTHER" id="PTHR30332">
    <property type="entry name" value="PROBABLE GENERAL SECRETION PATHWAY PROTEIN D"/>
    <property type="match status" value="1"/>
</dbReference>
<dbReference type="Gene3D" id="3.30.1370.120">
    <property type="match status" value="3"/>
</dbReference>
<keyword evidence="6" id="KW-0813">Transport</keyword>
<dbReference type="PANTHER" id="PTHR30332:SF24">
    <property type="entry name" value="SECRETIN GSPD-RELATED"/>
    <property type="match status" value="1"/>
</dbReference>
<sequence>MKLIIFFFVILSFVVSQQDTYTVKFEDESLESFINTVGEITGNNIIIYDRTLKNKKINLASTKPITKETLYNIFLSVMEYNGYIVQSVGDGASKVIKIRPATSGSSVPTITIFSEEELRKYQNQDMFITMVINLEHISAREVQTTLRSLRIVNPQSGNLGGIDSSNTIFVTDFAPNVKRIYDVVKLMDQPGIDKQLRVVKLKYGNAQELVTQLNELAAQDKKTRRGIGPNLEDAKLAADVRLNAVIIQAYPSKIEQLTTIIKSLDSNIFNEPAKFHYVQIKNIDASTLQETLSKLVKKQNIQEGEIPVAIETDTQNNALIVQADENTWSQIAALIEVADVRKPQVQIEAALVEVNPNDVLGLGVELFYAENSEDGKTTIGGGSNFGFTNLVAVNGNTAVPINQNQAITAEKFGKLPIVPARDPFQRSGTFFANYDDLFTLPILLNAIQTQTDTRVVFLPSIVVNENATAQLKVADFQPSLETKIDDSGAFIDSFGDFQEAGTTLIVTPHISSENNYLRLDISQTVEAFDRASLAAGGVQAKTTRQLVSSVSIPDGHTVAVGGLTFDQDVLTVEKIPLLGDLPLIGFLFQTRVVTHQRQNVFLFVTAKILKDENFEDYKKLSHEVKLETSSFGVDMDLIDKSFRRYQQKYGLSKEEPEPLYMLEYQSPNKN</sequence>
<dbReference type="InterPro" id="IPR005644">
    <property type="entry name" value="NolW-like"/>
</dbReference>
<evidence type="ECO:0000256" key="2">
    <source>
        <dbReference type="ARBA" id="ARBA00022692"/>
    </source>
</evidence>
<feature type="domain" description="Type II/III secretion system secretin-like" evidence="7">
    <location>
        <begin position="446"/>
        <end position="610"/>
    </location>
</feature>
<dbReference type="AlphaFoldDB" id="A0A5S9ITH6"/>
<keyword evidence="2" id="KW-0812">Transmembrane</keyword>
<evidence type="ECO:0000256" key="4">
    <source>
        <dbReference type="ARBA" id="ARBA00023136"/>
    </source>
</evidence>
<evidence type="ECO:0000259" key="7">
    <source>
        <dbReference type="Pfam" id="PF00263"/>
    </source>
</evidence>
<dbReference type="InterPro" id="IPR050810">
    <property type="entry name" value="Bact_Secretion_Sys_Channel"/>
</dbReference>
<keyword evidence="11" id="KW-1185">Reference proteome</keyword>
<dbReference type="PRINTS" id="PR00811">
    <property type="entry name" value="BCTERIALGSPD"/>
</dbReference>
<dbReference type="InterPro" id="IPR049371">
    <property type="entry name" value="GspD-like_N0"/>
</dbReference>
<evidence type="ECO:0000256" key="6">
    <source>
        <dbReference type="RuleBase" id="RU004004"/>
    </source>
</evidence>
<dbReference type="EMBL" id="AP019860">
    <property type="protein sequence ID" value="BBM87809.1"/>
    <property type="molecule type" value="Genomic_DNA"/>
</dbReference>
<evidence type="ECO:0000256" key="1">
    <source>
        <dbReference type="ARBA" id="ARBA00004370"/>
    </source>
</evidence>
<dbReference type="Pfam" id="PF03958">
    <property type="entry name" value="Secretin_N"/>
    <property type="match status" value="2"/>
</dbReference>
<dbReference type="OrthoDB" id="9779724at2"/>
<feature type="domain" description="NolW-like" evidence="8">
    <location>
        <begin position="277"/>
        <end position="344"/>
    </location>
</feature>
<organism evidence="10 11">
    <name type="scientific">Uabimicrobium amorphum</name>
    <dbReference type="NCBI Taxonomy" id="2596890"/>
    <lineage>
        <taxon>Bacteria</taxon>
        <taxon>Pseudomonadati</taxon>
        <taxon>Planctomycetota</taxon>
        <taxon>Candidatus Uabimicrobiia</taxon>
        <taxon>Candidatus Uabimicrobiales</taxon>
        <taxon>Candidatus Uabimicrobiaceae</taxon>
        <taxon>Candidatus Uabimicrobium</taxon>
    </lineage>
</organism>
<dbReference type="KEGG" id="uam:UABAM_06224"/>
<dbReference type="GO" id="GO:0009279">
    <property type="term" value="C:cell outer membrane"/>
    <property type="evidence" value="ECO:0007669"/>
    <property type="project" value="UniProtKB-SubCell"/>
</dbReference>
<dbReference type="Pfam" id="PF21305">
    <property type="entry name" value="type_II_gspD_N0"/>
    <property type="match status" value="1"/>
</dbReference>
<dbReference type="Pfam" id="PF00263">
    <property type="entry name" value="Secretin"/>
    <property type="match status" value="1"/>
</dbReference>